<evidence type="ECO:0008006" key="3">
    <source>
        <dbReference type="Google" id="ProtNLM"/>
    </source>
</evidence>
<dbReference type="Proteomes" id="UP000037035">
    <property type="component" value="Unassembled WGS sequence"/>
</dbReference>
<dbReference type="AlphaFoldDB" id="A0A0L6VNU5"/>
<organism evidence="1 2">
    <name type="scientific">Puccinia sorghi</name>
    <dbReference type="NCBI Taxonomy" id="27349"/>
    <lineage>
        <taxon>Eukaryota</taxon>
        <taxon>Fungi</taxon>
        <taxon>Dikarya</taxon>
        <taxon>Basidiomycota</taxon>
        <taxon>Pucciniomycotina</taxon>
        <taxon>Pucciniomycetes</taxon>
        <taxon>Pucciniales</taxon>
        <taxon>Pucciniaceae</taxon>
        <taxon>Puccinia</taxon>
    </lineage>
</organism>
<dbReference type="PANTHER" id="PTHR47072">
    <property type="match status" value="1"/>
</dbReference>
<sequence length="124" mass="14232">MIKNTKNKIQDVNVNAKFLHDQSRFRWDHETQIVTADDAAWDELIQAHTFCQFGKLRDKSFALYDLAYQVFSRTFATAEMAEVKNILDFNSIPLANITPTNQAAKHHSKGTKQLARIIDPAERP</sequence>
<dbReference type="OrthoDB" id="76215at2759"/>
<dbReference type="PANTHER" id="PTHR47072:SF4">
    <property type="entry name" value="MYB_SANT-LIKE DOMAIN-CONTAINING PROTEIN"/>
    <property type="match status" value="1"/>
</dbReference>
<keyword evidence="2" id="KW-1185">Reference proteome</keyword>
<protein>
    <recommendedName>
        <fullName evidence="3">Myb/SANT-like domain-containing protein</fullName>
    </recommendedName>
</protein>
<proteinExistence type="predicted"/>
<name>A0A0L6VNU5_9BASI</name>
<dbReference type="VEuPathDB" id="FungiDB:VP01_1276g5"/>
<comment type="caution">
    <text evidence="1">The sequence shown here is derived from an EMBL/GenBank/DDBJ whole genome shotgun (WGS) entry which is preliminary data.</text>
</comment>
<evidence type="ECO:0000313" key="2">
    <source>
        <dbReference type="Proteomes" id="UP000037035"/>
    </source>
</evidence>
<evidence type="ECO:0000313" key="1">
    <source>
        <dbReference type="EMBL" id="KNZ62388.1"/>
    </source>
</evidence>
<reference evidence="1 2" key="1">
    <citation type="submission" date="2015-08" db="EMBL/GenBank/DDBJ databases">
        <title>Next Generation Sequencing and Analysis of the Genome of Puccinia sorghi L Schw, the Causal Agent of Maize Common Rust.</title>
        <authorList>
            <person name="Rochi L."/>
            <person name="Burguener G."/>
            <person name="Darino M."/>
            <person name="Turjanski A."/>
            <person name="Kreff E."/>
            <person name="Dieguez M.J."/>
            <person name="Sacco F."/>
        </authorList>
    </citation>
    <scope>NUCLEOTIDE SEQUENCE [LARGE SCALE GENOMIC DNA]</scope>
    <source>
        <strain evidence="1 2">RO10H11247</strain>
    </source>
</reference>
<dbReference type="EMBL" id="LAVV01003076">
    <property type="protein sequence ID" value="KNZ62388.1"/>
    <property type="molecule type" value="Genomic_DNA"/>
</dbReference>
<gene>
    <name evidence="1" type="ORF">VP01_1276g5</name>
</gene>
<accession>A0A0L6VNU5</accession>